<keyword evidence="3" id="KW-1185">Reference proteome</keyword>
<evidence type="ECO:0008006" key="4">
    <source>
        <dbReference type="Google" id="ProtNLM"/>
    </source>
</evidence>
<feature type="chain" id="PRO_5035185507" description="Lipoprotein" evidence="1">
    <location>
        <begin position="32"/>
        <end position="198"/>
    </location>
</feature>
<proteinExistence type="predicted"/>
<sequence length="198" mass="20979">MRTRRTPVLPALLALALGLAGCGAGSPPASAVALRTSATDPEADVYDDDDKLVQVPHADVVSAGVTRTATKLELRYATRTARDPVGDPNWTSDSTYTDILLETTGDADPDFDVEYGVSEGELYVDVYRVDDRDEPPVLCAGDAEFTGDTHVATVALACLGDPATVGYRVETVYDQDVAAEDSRAAYDFAPDEGFVTLG</sequence>
<gene>
    <name evidence="2" type="ORF">GCM10010124_36350</name>
</gene>
<reference evidence="2" key="1">
    <citation type="journal article" date="2014" name="Int. J. Syst. Evol. Microbiol.">
        <title>Complete genome sequence of Corynebacterium casei LMG S-19264T (=DSM 44701T), isolated from a smear-ripened cheese.</title>
        <authorList>
            <consortium name="US DOE Joint Genome Institute (JGI-PGF)"/>
            <person name="Walter F."/>
            <person name="Albersmeier A."/>
            <person name="Kalinowski J."/>
            <person name="Ruckert C."/>
        </authorList>
    </citation>
    <scope>NUCLEOTIDE SEQUENCE</scope>
    <source>
        <strain evidence="2">JCM 3091</strain>
    </source>
</reference>
<dbReference type="EMBL" id="BMQC01000017">
    <property type="protein sequence ID" value="GGK40346.1"/>
    <property type="molecule type" value="Genomic_DNA"/>
</dbReference>
<evidence type="ECO:0000313" key="3">
    <source>
        <dbReference type="Proteomes" id="UP000662200"/>
    </source>
</evidence>
<keyword evidence="1" id="KW-0732">Signal</keyword>
<organism evidence="2 3">
    <name type="scientific">Pilimelia terevasa</name>
    <dbReference type="NCBI Taxonomy" id="53372"/>
    <lineage>
        <taxon>Bacteria</taxon>
        <taxon>Bacillati</taxon>
        <taxon>Actinomycetota</taxon>
        <taxon>Actinomycetes</taxon>
        <taxon>Micromonosporales</taxon>
        <taxon>Micromonosporaceae</taxon>
        <taxon>Pilimelia</taxon>
    </lineage>
</organism>
<dbReference type="Proteomes" id="UP000662200">
    <property type="component" value="Unassembled WGS sequence"/>
</dbReference>
<evidence type="ECO:0000256" key="1">
    <source>
        <dbReference type="SAM" id="SignalP"/>
    </source>
</evidence>
<comment type="caution">
    <text evidence="2">The sequence shown here is derived from an EMBL/GenBank/DDBJ whole genome shotgun (WGS) entry which is preliminary data.</text>
</comment>
<dbReference type="AlphaFoldDB" id="A0A8J3BTC8"/>
<feature type="signal peptide" evidence="1">
    <location>
        <begin position="1"/>
        <end position="31"/>
    </location>
</feature>
<accession>A0A8J3BTC8</accession>
<dbReference type="PROSITE" id="PS51257">
    <property type="entry name" value="PROKAR_LIPOPROTEIN"/>
    <property type="match status" value="1"/>
</dbReference>
<reference evidence="2" key="2">
    <citation type="submission" date="2020-09" db="EMBL/GenBank/DDBJ databases">
        <authorList>
            <person name="Sun Q."/>
            <person name="Ohkuma M."/>
        </authorList>
    </citation>
    <scope>NUCLEOTIDE SEQUENCE</scope>
    <source>
        <strain evidence="2">JCM 3091</strain>
    </source>
</reference>
<name>A0A8J3BTC8_9ACTN</name>
<evidence type="ECO:0000313" key="2">
    <source>
        <dbReference type="EMBL" id="GGK40346.1"/>
    </source>
</evidence>
<protein>
    <recommendedName>
        <fullName evidence="4">Lipoprotein</fullName>
    </recommendedName>
</protein>
<dbReference type="RefSeq" id="WP_189115567.1">
    <property type="nucleotide sequence ID" value="NZ_BMQC01000017.1"/>
</dbReference>